<feature type="compositionally biased region" description="Gly residues" evidence="3">
    <location>
        <begin position="90"/>
        <end position="105"/>
    </location>
</feature>
<gene>
    <name evidence="6" type="primary">LOC120249966</name>
</gene>
<organism evidence="5 6">
    <name type="scientific">Dioscorea cayennensis subsp. rotundata</name>
    <name type="common">White Guinea yam</name>
    <name type="synonym">Dioscorea rotundata</name>
    <dbReference type="NCBI Taxonomy" id="55577"/>
    <lineage>
        <taxon>Eukaryota</taxon>
        <taxon>Viridiplantae</taxon>
        <taxon>Streptophyta</taxon>
        <taxon>Embryophyta</taxon>
        <taxon>Tracheophyta</taxon>
        <taxon>Spermatophyta</taxon>
        <taxon>Magnoliopsida</taxon>
        <taxon>Liliopsida</taxon>
        <taxon>Dioscoreales</taxon>
        <taxon>Dioscoreaceae</taxon>
        <taxon>Dioscorea</taxon>
    </lineage>
</organism>
<evidence type="ECO:0000313" key="5">
    <source>
        <dbReference type="Proteomes" id="UP001515500"/>
    </source>
</evidence>
<dbReference type="Proteomes" id="UP001515500">
    <property type="component" value="Chromosome 19"/>
</dbReference>
<name>A0AB40AIJ8_DIOCR</name>
<feature type="region of interest" description="Disordered" evidence="3">
    <location>
        <begin position="125"/>
        <end position="164"/>
    </location>
</feature>
<protein>
    <submittedName>
        <fullName evidence="6">Uncharacterized protein LOC120249966 isoform X1</fullName>
    </submittedName>
</protein>
<evidence type="ECO:0000313" key="6">
    <source>
        <dbReference type="RefSeq" id="XP_039114618.1"/>
    </source>
</evidence>
<keyword evidence="1" id="KW-0863">Zinc-finger</keyword>
<reference evidence="6" key="1">
    <citation type="submission" date="2025-08" db="UniProtKB">
        <authorList>
            <consortium name="RefSeq"/>
        </authorList>
    </citation>
    <scope>IDENTIFICATION</scope>
</reference>
<evidence type="ECO:0000256" key="3">
    <source>
        <dbReference type="SAM" id="MobiDB-lite"/>
    </source>
</evidence>
<dbReference type="AlphaFoldDB" id="A0AB40AIJ8"/>
<dbReference type="GO" id="GO:0008270">
    <property type="term" value="F:zinc ion binding"/>
    <property type="evidence" value="ECO:0007669"/>
    <property type="project" value="UniProtKB-KW"/>
</dbReference>
<dbReference type="PANTHER" id="PTHR33779">
    <property type="entry name" value="EXPRESSED PROTEIN"/>
    <property type="match status" value="1"/>
</dbReference>
<dbReference type="RefSeq" id="XP_039114618.1">
    <property type="nucleotide sequence ID" value="XM_039258684.1"/>
</dbReference>
<feature type="domain" description="PHD-type zinc finger plants" evidence="4">
    <location>
        <begin position="20"/>
        <end position="62"/>
    </location>
</feature>
<evidence type="ECO:0000259" key="4">
    <source>
        <dbReference type="Pfam" id="PF25054"/>
    </source>
</evidence>
<dbReference type="Pfam" id="PF25054">
    <property type="entry name" value="PHD_pln"/>
    <property type="match status" value="1"/>
</dbReference>
<keyword evidence="5" id="KW-1185">Reference proteome</keyword>
<evidence type="ECO:0000256" key="1">
    <source>
        <dbReference type="ARBA" id="ARBA00022771"/>
    </source>
</evidence>
<evidence type="ECO:0000256" key="2">
    <source>
        <dbReference type="ARBA" id="ARBA00022833"/>
    </source>
</evidence>
<keyword evidence="2" id="KW-0862">Zinc</keyword>
<feature type="region of interest" description="Disordered" evidence="3">
    <location>
        <begin position="70"/>
        <end position="109"/>
    </location>
</feature>
<feature type="compositionally biased region" description="Polar residues" evidence="3">
    <location>
        <begin position="70"/>
        <end position="83"/>
    </location>
</feature>
<sequence>MGGSKGEKARPSSPASVVCCMCGDQGMPQELFRCKTCLIRSQHKYCSDLYPKTETYKTCNWCIREEASKSNNMNTNSDQNSPVLSSNSSNGGGGSGNNGGGGGGLAPAPATATATAAATVVKLQRGAFPSHLNKPVKKQRLPEKSPDDLSPTTGKPSRHVNLRAKVRRYKLLEEVSS</sequence>
<accession>A0AB40AIJ8</accession>
<dbReference type="GeneID" id="120249966"/>
<dbReference type="PANTHER" id="PTHR33779:SF1">
    <property type="entry name" value="EXPRESSED PROTEIN"/>
    <property type="match status" value="1"/>
</dbReference>
<keyword evidence="1" id="KW-0479">Metal-binding</keyword>
<proteinExistence type="predicted"/>
<dbReference type="SUPFAM" id="SSF57903">
    <property type="entry name" value="FYVE/PHD zinc finger"/>
    <property type="match status" value="1"/>
</dbReference>
<dbReference type="InterPro" id="IPR011011">
    <property type="entry name" value="Znf_FYVE_PHD"/>
</dbReference>
<dbReference type="InterPro" id="IPR056874">
    <property type="entry name" value="PHD_dom_pln"/>
</dbReference>